<dbReference type="AlphaFoldDB" id="A0A6L2KKC5"/>
<gene>
    <name evidence="2" type="ORF">Tci_021921</name>
</gene>
<keyword evidence="2" id="KW-0808">Transferase</keyword>
<feature type="compositionally biased region" description="Basic and acidic residues" evidence="1">
    <location>
        <begin position="272"/>
        <end position="287"/>
    </location>
</feature>
<name>A0A6L2KKC5_TANCI</name>
<comment type="caution">
    <text evidence="2">The sequence shown here is derived from an EMBL/GenBank/DDBJ whole genome shotgun (WGS) entry which is preliminary data.</text>
</comment>
<feature type="non-terminal residue" evidence="2">
    <location>
        <position position="1"/>
    </location>
</feature>
<evidence type="ECO:0000313" key="2">
    <source>
        <dbReference type="EMBL" id="GEU49943.1"/>
    </source>
</evidence>
<feature type="compositionally biased region" description="Basic and acidic residues" evidence="1">
    <location>
        <begin position="230"/>
        <end position="239"/>
    </location>
</feature>
<protein>
    <submittedName>
        <fullName evidence="2">Reverse transcriptase domain-containing protein</fullName>
    </submittedName>
</protein>
<accession>A0A6L2KKC5</accession>
<dbReference type="GO" id="GO:0003964">
    <property type="term" value="F:RNA-directed DNA polymerase activity"/>
    <property type="evidence" value="ECO:0007669"/>
    <property type="project" value="UniProtKB-KW"/>
</dbReference>
<sequence>ELQDKKGTSDVGEPPGSWSQPASWGFVPRNEPAARLTIQASRLVPREHQMTTSCPTGSLSRPAGDLLSSPKHFLVPLFLNLPFPMADDQPMWGNNQAVAPTSGAAIITVDPGDNFTVKGRGTIIQIFYHGLDEATQAILDVGGIFLYKTPNKAHQLLEDRVLLKLDWSKDMKAKPIRKTVTFTESSKDSKFMENIEALTTKIDSQFKEIKGETKEMRDGCNSFGGPHPSSECDDKPMGGPKDEKANYAYGGYRGGGYRGNYYGRSSVNWQDRQSRDANRNSQPREDIPSVLPTPKTKFNEFDFEKTMREFMKIHMTWAQLEKKRGKDTTLQDFDGALDLQWVETASRFLSMLLKLEGDDIAIFFDAVTIADLKKPIEDSAS</sequence>
<feature type="region of interest" description="Disordered" evidence="1">
    <location>
        <begin position="271"/>
        <end position="293"/>
    </location>
</feature>
<keyword evidence="2" id="KW-0695">RNA-directed DNA polymerase</keyword>
<keyword evidence="2" id="KW-0548">Nucleotidyltransferase</keyword>
<feature type="region of interest" description="Disordered" evidence="1">
    <location>
        <begin position="213"/>
        <end position="239"/>
    </location>
</feature>
<proteinExistence type="predicted"/>
<dbReference type="EMBL" id="BKCJ010002641">
    <property type="protein sequence ID" value="GEU49943.1"/>
    <property type="molecule type" value="Genomic_DNA"/>
</dbReference>
<feature type="region of interest" description="Disordered" evidence="1">
    <location>
        <begin position="1"/>
        <end position="26"/>
    </location>
</feature>
<evidence type="ECO:0000256" key="1">
    <source>
        <dbReference type="SAM" id="MobiDB-lite"/>
    </source>
</evidence>
<organism evidence="2">
    <name type="scientific">Tanacetum cinerariifolium</name>
    <name type="common">Dalmatian daisy</name>
    <name type="synonym">Chrysanthemum cinerariifolium</name>
    <dbReference type="NCBI Taxonomy" id="118510"/>
    <lineage>
        <taxon>Eukaryota</taxon>
        <taxon>Viridiplantae</taxon>
        <taxon>Streptophyta</taxon>
        <taxon>Embryophyta</taxon>
        <taxon>Tracheophyta</taxon>
        <taxon>Spermatophyta</taxon>
        <taxon>Magnoliopsida</taxon>
        <taxon>eudicotyledons</taxon>
        <taxon>Gunneridae</taxon>
        <taxon>Pentapetalae</taxon>
        <taxon>asterids</taxon>
        <taxon>campanulids</taxon>
        <taxon>Asterales</taxon>
        <taxon>Asteraceae</taxon>
        <taxon>Asteroideae</taxon>
        <taxon>Anthemideae</taxon>
        <taxon>Anthemidinae</taxon>
        <taxon>Tanacetum</taxon>
    </lineage>
</organism>
<reference evidence="2" key="1">
    <citation type="journal article" date="2019" name="Sci. Rep.">
        <title>Draft genome of Tanacetum cinerariifolium, the natural source of mosquito coil.</title>
        <authorList>
            <person name="Yamashiro T."/>
            <person name="Shiraishi A."/>
            <person name="Satake H."/>
            <person name="Nakayama K."/>
        </authorList>
    </citation>
    <scope>NUCLEOTIDE SEQUENCE</scope>
</reference>